<feature type="compositionally biased region" description="Basic and acidic residues" evidence="6">
    <location>
        <begin position="809"/>
        <end position="820"/>
    </location>
</feature>
<evidence type="ECO:0000256" key="1">
    <source>
        <dbReference type="ARBA" id="ARBA00022723"/>
    </source>
</evidence>
<feature type="region of interest" description="Disordered" evidence="6">
    <location>
        <begin position="1536"/>
        <end position="1556"/>
    </location>
</feature>
<feature type="region of interest" description="Disordered" evidence="6">
    <location>
        <begin position="1416"/>
        <end position="1459"/>
    </location>
</feature>
<feature type="region of interest" description="Disordered" evidence="6">
    <location>
        <begin position="532"/>
        <end position="565"/>
    </location>
</feature>
<dbReference type="HOGENOM" id="CLU_243145_0_0_1"/>
<keyword evidence="2" id="KW-0677">Repeat</keyword>
<evidence type="ECO:0000313" key="9">
    <source>
        <dbReference type="Proteomes" id="UP000007646"/>
    </source>
</evidence>
<dbReference type="Gene3D" id="3.30.160.60">
    <property type="entry name" value="Classic Zinc Finger"/>
    <property type="match status" value="2"/>
</dbReference>
<dbReference type="PANTHER" id="PTHR47166">
    <property type="entry name" value="ZINC FINGER PROTEIN 831"/>
    <property type="match status" value="1"/>
</dbReference>
<keyword evidence="4" id="KW-0862">Zinc</keyword>
<keyword evidence="9" id="KW-1185">Reference proteome</keyword>
<evidence type="ECO:0000256" key="3">
    <source>
        <dbReference type="ARBA" id="ARBA00022771"/>
    </source>
</evidence>
<evidence type="ECO:0000259" key="7">
    <source>
        <dbReference type="PROSITE" id="PS50157"/>
    </source>
</evidence>
<dbReference type="InParanoid" id="G3U7J8"/>
<reference evidence="8" key="2">
    <citation type="submission" date="2025-08" db="UniProtKB">
        <authorList>
            <consortium name="Ensembl"/>
        </authorList>
    </citation>
    <scope>IDENTIFICATION</scope>
    <source>
        <strain evidence="8">Isolate ISIS603380</strain>
    </source>
</reference>
<dbReference type="GO" id="GO:0008270">
    <property type="term" value="F:zinc ion binding"/>
    <property type="evidence" value="ECO:0007669"/>
    <property type="project" value="UniProtKB-KW"/>
</dbReference>
<dbReference type="InterPro" id="IPR036236">
    <property type="entry name" value="Znf_C2H2_sf"/>
</dbReference>
<feature type="compositionally biased region" description="Polar residues" evidence="6">
    <location>
        <begin position="829"/>
        <end position="843"/>
    </location>
</feature>
<dbReference type="eggNOG" id="KOG1721">
    <property type="taxonomic scope" value="Eukaryota"/>
</dbReference>
<organism evidence="8 9">
    <name type="scientific">Loxodonta africana</name>
    <name type="common">African elephant</name>
    <dbReference type="NCBI Taxonomy" id="9785"/>
    <lineage>
        <taxon>Eukaryota</taxon>
        <taxon>Metazoa</taxon>
        <taxon>Chordata</taxon>
        <taxon>Craniata</taxon>
        <taxon>Vertebrata</taxon>
        <taxon>Euteleostomi</taxon>
        <taxon>Mammalia</taxon>
        <taxon>Eutheria</taxon>
        <taxon>Afrotheria</taxon>
        <taxon>Proboscidea</taxon>
        <taxon>Elephantidae</taxon>
        <taxon>Loxodonta</taxon>
    </lineage>
</organism>
<feature type="region of interest" description="Disordered" evidence="6">
    <location>
        <begin position="1155"/>
        <end position="1200"/>
    </location>
</feature>
<dbReference type="Pfam" id="PF00096">
    <property type="entry name" value="zf-C2H2"/>
    <property type="match status" value="1"/>
</dbReference>
<gene>
    <name evidence="8" type="primary">ZNF831</name>
</gene>
<protein>
    <submittedName>
        <fullName evidence="8">Zinc finger protein 831</fullName>
    </submittedName>
</protein>
<feature type="compositionally biased region" description="Polar residues" evidence="6">
    <location>
        <begin position="1443"/>
        <end position="1457"/>
    </location>
</feature>
<feature type="compositionally biased region" description="Basic residues" evidence="6">
    <location>
        <begin position="1188"/>
        <end position="1200"/>
    </location>
</feature>
<evidence type="ECO:0000313" key="8">
    <source>
        <dbReference type="Ensembl" id="ENSLAFP00000023806.1"/>
    </source>
</evidence>
<dbReference type="Ensembl" id="ENSLAFT00000033574.1">
    <property type="protein sequence ID" value="ENSLAFP00000023806.1"/>
    <property type="gene ID" value="ENSLAFG00000027534.1"/>
</dbReference>
<dbReference type="FunFam" id="3.30.160.60:FF:000710">
    <property type="entry name" value="Zinc finger protein 768"/>
    <property type="match status" value="1"/>
</dbReference>
<feature type="region of interest" description="Disordered" evidence="6">
    <location>
        <begin position="1026"/>
        <end position="1051"/>
    </location>
</feature>
<feature type="domain" description="C2H2-type" evidence="7">
    <location>
        <begin position="134"/>
        <end position="161"/>
    </location>
</feature>
<feature type="region of interest" description="Disordered" evidence="6">
    <location>
        <begin position="323"/>
        <end position="361"/>
    </location>
</feature>
<feature type="compositionally biased region" description="Basic and acidic residues" evidence="6">
    <location>
        <begin position="192"/>
        <end position="210"/>
    </location>
</feature>
<feature type="compositionally biased region" description="Basic and acidic residues" evidence="6">
    <location>
        <begin position="1"/>
        <end position="10"/>
    </location>
</feature>
<dbReference type="SUPFAM" id="SSF57667">
    <property type="entry name" value="beta-beta-alpha zinc fingers"/>
    <property type="match status" value="1"/>
</dbReference>
<accession>G3U7J8</accession>
<feature type="region of interest" description="Disordered" evidence="6">
    <location>
        <begin position="935"/>
        <end position="999"/>
    </location>
</feature>
<dbReference type="SMART" id="SM00355">
    <property type="entry name" value="ZnF_C2H2"/>
    <property type="match status" value="2"/>
</dbReference>
<dbReference type="Proteomes" id="UP000007646">
    <property type="component" value="Unassembled WGS sequence"/>
</dbReference>
<evidence type="ECO:0000256" key="6">
    <source>
        <dbReference type="SAM" id="MobiDB-lite"/>
    </source>
</evidence>
<dbReference type="PROSITE" id="PS50157">
    <property type="entry name" value="ZINC_FINGER_C2H2_2"/>
    <property type="match status" value="2"/>
</dbReference>
<name>G3U7J8_LOXAF</name>
<evidence type="ECO:0000256" key="4">
    <source>
        <dbReference type="ARBA" id="ARBA00022833"/>
    </source>
</evidence>
<feature type="domain" description="C2H2-type" evidence="7">
    <location>
        <begin position="162"/>
        <end position="191"/>
    </location>
</feature>
<evidence type="ECO:0000256" key="2">
    <source>
        <dbReference type="ARBA" id="ARBA00022737"/>
    </source>
</evidence>
<proteinExistence type="predicted"/>
<feature type="compositionally biased region" description="Pro residues" evidence="6">
    <location>
        <begin position="858"/>
        <end position="867"/>
    </location>
</feature>
<feature type="region of interest" description="Disordered" evidence="6">
    <location>
        <begin position="658"/>
        <end position="880"/>
    </location>
</feature>
<dbReference type="OMA" id="MSQHQVS"/>
<feature type="region of interest" description="Disordered" evidence="6">
    <location>
        <begin position="182"/>
        <end position="249"/>
    </location>
</feature>
<feature type="region of interest" description="Disordered" evidence="6">
    <location>
        <begin position="1243"/>
        <end position="1280"/>
    </location>
</feature>
<feature type="region of interest" description="Disordered" evidence="6">
    <location>
        <begin position="283"/>
        <end position="302"/>
    </location>
</feature>
<feature type="region of interest" description="Disordered" evidence="6">
    <location>
        <begin position="1"/>
        <end position="25"/>
    </location>
</feature>
<dbReference type="STRING" id="9785.ENSLAFP00000023806"/>
<keyword evidence="1" id="KW-0479">Metal-binding</keyword>
<feature type="region of interest" description="Disordered" evidence="6">
    <location>
        <begin position="1562"/>
        <end position="1581"/>
    </location>
</feature>
<dbReference type="FunCoup" id="G3U7J8">
    <property type="interactions" value="42"/>
</dbReference>
<dbReference type="InterPro" id="IPR013087">
    <property type="entry name" value="Znf_C2H2_type"/>
</dbReference>
<dbReference type="PANTHER" id="PTHR47166:SF1">
    <property type="entry name" value="ZINC FINGER PROTEIN 831"/>
    <property type="match status" value="1"/>
</dbReference>
<reference evidence="8 9" key="1">
    <citation type="submission" date="2009-06" db="EMBL/GenBank/DDBJ databases">
        <title>The Genome Sequence of Loxodonta africana (African elephant).</title>
        <authorList>
            <person name="Di Palma F."/>
            <person name="Heiman D."/>
            <person name="Young S."/>
            <person name="Johnson J."/>
            <person name="Lander E.S."/>
            <person name="Lindblad-Toh K."/>
        </authorList>
    </citation>
    <scope>NUCLEOTIDE SEQUENCE [LARGE SCALE GENOMIC DNA]</scope>
    <source>
        <strain evidence="8 9">Isolate ISIS603380</strain>
    </source>
</reference>
<sequence>METPPARDNHAPSPSGPPSRQASPRLTLGPILLPQEQGLAPTVFLKALPLPLYHTVPLGGLQPRAALAPGGLDGASLPFILSPFLQPEGPGPAQVAKPPAPVLTLNLVSALPVLSSGLGPPVSSPSKVRSAGRYLCPHCGRDCLKPSVLEKHIRSHTGERPFPCAVCGIAFKTQSNLYKHRRTQTHLNNSRRSSESDRGSASLPDERDGAGETPGADDIGDGRSQRQGDGAAERPPSPGHCPGSTAKSLDMKPEVVPCAGPMFADREAPLDSAGLQPQRKLLEQKSPTASKPCPLQRQQATSWEKTWEAKGLEGWLQKCESSDSGYLSRSDSAEQAPVPASPLHSLSEPSTQGEGGLGPGERAASLELEKKRLEERIARLISHNQAVVDDPQLDTVRPRKTVLSKQGSIDLPVPYTYKDSFHFDMRALEPGRRRYAALGLARSTCTPADKARPLSFHSVPTQLSTTAESMPVTRSNSLPFVESTRPWQDPQEACPPRQRLLSPRAAPVLSAVLSTHPRALVRQAAVDDLSGTLAGESPIPADSQKTPAGEGVASRGRAAGKRGSQRRLKMFTQEKWQVYGDETFKKIYQKGKASTHGGKKAGELRVDPPPQETMQAGIMKTPICGDARTPICWDVSSGAELGFWGGRVAPELSLVAEPPKARSGDSDEPGVNGTVGPSTLSCTDGPLLGPKSPQLPPNRKLEPGGELSLDPGPLKGGDPDAHKQEGASCSNGGEETFLWAQGTPRPPSSLPEQAPTMGDRLPSERKKLKVEEVGGQGQAEPLGTGGERGETTEGPTQAASPPAWAQDSKLGEKPEERPLITDRMGGRSNVPSESIGASWSSSLAVLRQAGPRSKKPPLHPAALPPRSYPQAPDGSSFQLSALPLAPDHAFTPKYLLRLPQGENISKLPGARGCGQGQDPLCRRGWPEEWAPFVESGWGTALSPGPASGRTPEEADSLGKDLDWPRAWDGVEEKQTGEEGEDRLDMRSLGPRDPASVTSIPTPGSFLAQDTELKAPTIPCFCSGSTSVRAKPPEGAPNPWPPAWEKASEGPPSGPLAHLSLSLSSEPSFFLSAIMQPPIWPKPALPPHSARPRSCGAEGPFPSLNAEPRLTWCCLSRSLPLPAEQKEKTSSVYSSLHLVGGGPQDEGLEGWIRTSRGDPGPVQMSKLPGPKAPGMTSQDWVSEPEQKKGLPRRRAKMSRGIGRQKKLRINPKRYTGAFLQSRAQLRASRLRKLHWVPRGGCRPHPLKAWDPRKPLQQASSEMAGLNPQGEPSGATSEPSCCCENKEKNEDDCRRISVTLAPSTSPGNVREIDNGAVKDIPPSAGEHGNCFSQLSLQFDPCLAVGKDHFPPRCKNLDVGLLPEEHVSVDPKPGIFTDAQQSSSFEFKGTFSPHDVATSSIGTSLGVRTGHMTLEIPSAQPQGHSWAAEETWAQSPTSRKGIVEGTSPSSLPEKPSSGQRLSGAALLGSMEKAHLETGASGPSPTNSHQEEGRHKAFFPSRGQYKCGEKVISCPLSTENEKCQVSRSTTLKDCVVPCSTGQPTDISEAPSKTTKKGSLEGVRKQTRLEFSDTSSDDEDRLVIEI</sequence>
<evidence type="ECO:0000256" key="5">
    <source>
        <dbReference type="PROSITE-ProRule" id="PRU00042"/>
    </source>
</evidence>
<dbReference type="GeneTree" id="ENSGT00940000161664"/>
<reference evidence="8" key="3">
    <citation type="submission" date="2025-09" db="UniProtKB">
        <authorList>
            <consortium name="Ensembl"/>
        </authorList>
    </citation>
    <scope>IDENTIFICATION</scope>
    <source>
        <strain evidence="8">Isolate ISIS603380</strain>
    </source>
</reference>
<dbReference type="PROSITE" id="PS00028">
    <property type="entry name" value="ZINC_FINGER_C2H2_1"/>
    <property type="match status" value="2"/>
</dbReference>
<feature type="compositionally biased region" description="Basic and acidic residues" evidence="6">
    <location>
        <begin position="761"/>
        <end position="772"/>
    </location>
</feature>
<keyword evidence="3 5" id="KW-0863">Zinc-finger</keyword>
<feature type="compositionally biased region" description="Basic and acidic residues" evidence="6">
    <location>
        <begin position="950"/>
        <end position="976"/>
    </location>
</feature>
<feature type="region of interest" description="Disordered" evidence="6">
    <location>
        <begin position="591"/>
        <end position="611"/>
    </location>
</feature>